<dbReference type="PROSITE" id="PS50977">
    <property type="entry name" value="HTH_TETR_2"/>
    <property type="match status" value="1"/>
</dbReference>
<dbReference type="Gene3D" id="1.10.10.60">
    <property type="entry name" value="Homeodomain-like"/>
    <property type="match status" value="1"/>
</dbReference>
<keyword evidence="1 2" id="KW-0238">DNA-binding</keyword>
<dbReference type="InterPro" id="IPR009057">
    <property type="entry name" value="Homeodomain-like_sf"/>
</dbReference>
<gene>
    <name evidence="4" type="ORF">GTA51_13490</name>
</gene>
<dbReference type="PANTHER" id="PTHR30055">
    <property type="entry name" value="HTH-TYPE TRANSCRIPTIONAL REGULATOR RUTR"/>
    <property type="match status" value="1"/>
</dbReference>
<sequence length="226" mass="24484">MTSTGREDETRMRLLDAAGEIFSCKGFHAATVREITKVAKANVAAIHYHFGSKDRLYQAVLEHAHLEALRRFPPTMGLTGEAPAADRLFAYVRALLLRLADKSRHAWLFRLMAREMAEPSPHLAAVVERCLAPANAILRGIVAELLGPGADALTVARCAQSVVGQCRHFSIDRPVLSRLHPGCDPGQGGIDAVAAHVTRFSLAALARYEACPFTPPNLLPLAGDSF</sequence>
<dbReference type="RefSeq" id="WP_160961874.1">
    <property type="nucleotide sequence ID" value="NZ_WVUD01000025.1"/>
</dbReference>
<feature type="domain" description="HTH tetR-type" evidence="3">
    <location>
        <begin position="8"/>
        <end position="68"/>
    </location>
</feature>
<evidence type="ECO:0000259" key="3">
    <source>
        <dbReference type="PROSITE" id="PS50977"/>
    </source>
</evidence>
<dbReference type="SUPFAM" id="SSF48498">
    <property type="entry name" value="Tetracyclin repressor-like, C-terminal domain"/>
    <property type="match status" value="1"/>
</dbReference>
<protein>
    <submittedName>
        <fullName evidence="4">CerR family C-terminal domain-containing protein</fullName>
    </submittedName>
</protein>
<dbReference type="EMBL" id="WVUD01000025">
    <property type="protein sequence ID" value="MYL84141.1"/>
    <property type="molecule type" value="Genomic_DNA"/>
</dbReference>
<dbReference type="SUPFAM" id="SSF46689">
    <property type="entry name" value="Homeodomain-like"/>
    <property type="match status" value="1"/>
</dbReference>
<evidence type="ECO:0000313" key="4">
    <source>
        <dbReference type="EMBL" id="MYL84141.1"/>
    </source>
</evidence>
<dbReference type="Gene3D" id="1.10.357.10">
    <property type="entry name" value="Tetracycline Repressor, domain 2"/>
    <property type="match status" value="1"/>
</dbReference>
<proteinExistence type="predicted"/>
<name>A0A7C9ILT1_9BACT</name>
<organism evidence="4 5">
    <name type="scientific">Solidesulfovibrio aerotolerans</name>
    <dbReference type="NCBI Taxonomy" id="295255"/>
    <lineage>
        <taxon>Bacteria</taxon>
        <taxon>Pseudomonadati</taxon>
        <taxon>Thermodesulfobacteriota</taxon>
        <taxon>Desulfovibrionia</taxon>
        <taxon>Desulfovibrionales</taxon>
        <taxon>Desulfovibrionaceae</taxon>
        <taxon>Solidesulfovibrio</taxon>
    </lineage>
</organism>
<dbReference type="Pfam" id="PF00440">
    <property type="entry name" value="TetR_N"/>
    <property type="match status" value="1"/>
</dbReference>
<dbReference type="GO" id="GO:0000976">
    <property type="term" value="F:transcription cis-regulatory region binding"/>
    <property type="evidence" value="ECO:0007669"/>
    <property type="project" value="TreeGrafter"/>
</dbReference>
<dbReference type="InterPro" id="IPR050109">
    <property type="entry name" value="HTH-type_TetR-like_transc_reg"/>
</dbReference>
<comment type="caution">
    <text evidence="4">The sequence shown here is derived from an EMBL/GenBank/DDBJ whole genome shotgun (WGS) entry which is preliminary data.</text>
</comment>
<dbReference type="Pfam" id="PF09209">
    <property type="entry name" value="CecR_C"/>
    <property type="match status" value="1"/>
</dbReference>
<dbReference type="InterPro" id="IPR001647">
    <property type="entry name" value="HTH_TetR"/>
</dbReference>
<keyword evidence="5" id="KW-1185">Reference proteome</keyword>
<dbReference type="PROSITE" id="PS01081">
    <property type="entry name" value="HTH_TETR_1"/>
    <property type="match status" value="1"/>
</dbReference>
<dbReference type="GO" id="GO:0003700">
    <property type="term" value="F:DNA-binding transcription factor activity"/>
    <property type="evidence" value="ECO:0007669"/>
    <property type="project" value="TreeGrafter"/>
</dbReference>
<dbReference type="OrthoDB" id="9790413at2"/>
<dbReference type="InterPro" id="IPR015292">
    <property type="entry name" value="Tscrpt_reg_YbiH_C"/>
</dbReference>
<dbReference type="InterPro" id="IPR036271">
    <property type="entry name" value="Tet_transcr_reg_TetR-rel_C_sf"/>
</dbReference>
<dbReference type="PRINTS" id="PR00455">
    <property type="entry name" value="HTHTETR"/>
</dbReference>
<accession>A0A7C9ILT1</accession>
<feature type="DNA-binding region" description="H-T-H motif" evidence="2">
    <location>
        <begin position="31"/>
        <end position="50"/>
    </location>
</feature>
<evidence type="ECO:0000256" key="1">
    <source>
        <dbReference type="ARBA" id="ARBA00023125"/>
    </source>
</evidence>
<reference evidence="4 5" key="1">
    <citation type="submission" date="2020-01" db="EMBL/GenBank/DDBJ databases">
        <title>Genome sequence of Desulfovibrio aerotolerans DSM 16695(T).</title>
        <authorList>
            <person name="Karnachuk O."/>
            <person name="Avakyan M."/>
            <person name="Mardanov A."/>
            <person name="Kadnikov V."/>
            <person name="Ravin N."/>
        </authorList>
    </citation>
    <scope>NUCLEOTIDE SEQUENCE [LARGE SCALE GENOMIC DNA]</scope>
    <source>
        <strain evidence="4 5">DSM 16695</strain>
    </source>
</reference>
<evidence type="ECO:0000313" key="5">
    <source>
        <dbReference type="Proteomes" id="UP000482487"/>
    </source>
</evidence>
<dbReference type="InterPro" id="IPR023772">
    <property type="entry name" value="DNA-bd_HTH_TetR-type_CS"/>
</dbReference>
<dbReference type="PANTHER" id="PTHR30055:SF226">
    <property type="entry name" value="HTH-TYPE TRANSCRIPTIONAL REGULATOR PKSA"/>
    <property type="match status" value="1"/>
</dbReference>
<dbReference type="Proteomes" id="UP000482487">
    <property type="component" value="Unassembled WGS sequence"/>
</dbReference>
<evidence type="ECO:0000256" key="2">
    <source>
        <dbReference type="PROSITE-ProRule" id="PRU00335"/>
    </source>
</evidence>
<dbReference type="AlphaFoldDB" id="A0A7C9ILT1"/>